<feature type="transmembrane region" description="Helical" evidence="1">
    <location>
        <begin position="227"/>
        <end position="253"/>
    </location>
</feature>
<dbReference type="AlphaFoldDB" id="A0A2V3HS51"/>
<keyword evidence="1" id="KW-0472">Membrane</keyword>
<comment type="caution">
    <text evidence="2">The sequence shown here is derived from an EMBL/GenBank/DDBJ whole genome shotgun (WGS) entry which is preliminary data.</text>
</comment>
<keyword evidence="1" id="KW-0812">Transmembrane</keyword>
<accession>A0A2V3HS51</accession>
<sequence length="270" mass="29761">MRKSLSRNPNMMRTMIGIGLVLILVLSYAVYSNTLDSEYYGYTTTNEEVELDMQETEEGSAEWYSTTISAITWINVSVSGAPEGSSIQVEAFGTEWYYSPLLGSPGAENFNCRHSLSADSGQVSESCELAVLHEKISEGGEDRMLGLVLNELPIGGLGYLHSDDSTSAEVQARELIERSEVIVTWRVKVLEDGEPVASEGVELSVSVVTHELVSVHEFKLDPVQESVYSLATLVGCFSLLLIIPLTVYFSVVYKTKKDERVRLETPEVKG</sequence>
<reference evidence="2 3" key="1">
    <citation type="journal article" date="2015" name="Nat. Commun.">
        <title>Genomic and transcriptomic evidence for scavenging of diverse organic compounds by widespread deep-sea archaea.</title>
        <authorList>
            <person name="Li M."/>
            <person name="Baker B.J."/>
            <person name="Anantharaman K."/>
            <person name="Jain S."/>
            <person name="Breier J.A."/>
            <person name="Dick G.J."/>
        </authorList>
    </citation>
    <scope>NUCLEOTIDE SEQUENCE [LARGE SCALE GENOMIC DNA]</scope>
    <source>
        <strain evidence="2">Cayman_51_deep</strain>
    </source>
</reference>
<gene>
    <name evidence="2" type="ORF">CXX69_02350</name>
</gene>
<dbReference type="Proteomes" id="UP000248161">
    <property type="component" value="Unassembled WGS sequence"/>
</dbReference>
<organism evidence="2 3">
    <name type="scientific">Candidatus Thalassarchaeum betae</name>
    <dbReference type="NCBI Taxonomy" id="2599289"/>
    <lineage>
        <taxon>Archaea</taxon>
        <taxon>Methanobacteriati</taxon>
        <taxon>Thermoplasmatota</taxon>
        <taxon>Candidatus Poseidoniia</taxon>
        <taxon>Candidatus Poseidoniales</taxon>
        <taxon>Candidatus Thalassarchaeaceae</taxon>
        <taxon>Candidatus Thalassarchaeum</taxon>
    </lineage>
</organism>
<protein>
    <submittedName>
        <fullName evidence="2">Uncharacterized protein</fullName>
    </submittedName>
</protein>
<evidence type="ECO:0000256" key="1">
    <source>
        <dbReference type="SAM" id="Phobius"/>
    </source>
</evidence>
<evidence type="ECO:0000313" key="2">
    <source>
        <dbReference type="EMBL" id="PXF21967.1"/>
    </source>
</evidence>
<evidence type="ECO:0000313" key="3">
    <source>
        <dbReference type="Proteomes" id="UP000248161"/>
    </source>
</evidence>
<dbReference type="EMBL" id="PSPG01000004">
    <property type="protein sequence ID" value="PXF21967.1"/>
    <property type="molecule type" value="Genomic_DNA"/>
</dbReference>
<name>A0A2V3HS51_9ARCH</name>
<keyword evidence="1" id="KW-1133">Transmembrane helix</keyword>
<proteinExistence type="predicted"/>